<sequence length="32" mass="3689">MLILPRITTRVYLCLNPWSSYCDDLCTKNGAK</sequence>
<keyword evidence="3" id="KW-0407">Ion channel</keyword>
<reference evidence="3" key="1">
    <citation type="submission" date="2015-12" db="EMBL/GenBank/DDBJ databases">
        <title>Sodium channel toxins from venom gland of Iranian Mesobuthus eupeus.</title>
        <authorList>
            <person name="Baradaran M."/>
            <person name="Jalali A."/>
            <person name="Galehdari H."/>
            <person name="Naderi Soorki M."/>
        </authorList>
    </citation>
    <scope>NUCLEOTIDE SEQUENCE</scope>
    <source>
        <tissue evidence="3">Venom gland</tissue>
    </source>
</reference>
<dbReference type="GO" id="GO:0019871">
    <property type="term" value="F:sodium channel inhibitor activity"/>
    <property type="evidence" value="ECO:0007669"/>
    <property type="project" value="InterPro"/>
</dbReference>
<evidence type="ECO:0000256" key="1">
    <source>
        <dbReference type="ARBA" id="ARBA00004613"/>
    </source>
</evidence>
<dbReference type="InterPro" id="IPR002061">
    <property type="entry name" value="Scorpion_toxinL/defensin"/>
</dbReference>
<dbReference type="AlphaFoldDB" id="A0A146CIS5"/>
<proteinExistence type="evidence at transcript level"/>
<dbReference type="GO" id="GO:0034220">
    <property type="term" value="P:monoatomic ion transmembrane transport"/>
    <property type="evidence" value="ECO:0007669"/>
    <property type="project" value="UniProtKB-KW"/>
</dbReference>
<comment type="subcellular location">
    <subcellularLocation>
        <location evidence="1">Secreted</location>
    </subcellularLocation>
</comment>
<evidence type="ECO:0000313" key="3">
    <source>
        <dbReference type="EMBL" id="AMX81456.1"/>
    </source>
</evidence>
<keyword evidence="2" id="KW-0964">Secreted</keyword>
<evidence type="ECO:0000256" key="2">
    <source>
        <dbReference type="ARBA" id="ARBA00022525"/>
    </source>
</evidence>
<keyword evidence="3" id="KW-0406">Ion transport</keyword>
<dbReference type="EMBL" id="KU316189">
    <property type="protein sequence ID" value="AMX81456.1"/>
    <property type="molecule type" value="mRNA"/>
</dbReference>
<organism evidence="3">
    <name type="scientific">Mesobuthus eupeus</name>
    <name type="common">Lesser Asian scorpion</name>
    <name type="synonym">Buthus eupeus</name>
    <dbReference type="NCBI Taxonomy" id="34648"/>
    <lineage>
        <taxon>Eukaryota</taxon>
        <taxon>Metazoa</taxon>
        <taxon>Ecdysozoa</taxon>
        <taxon>Arthropoda</taxon>
        <taxon>Chelicerata</taxon>
        <taxon>Arachnida</taxon>
        <taxon>Scorpiones</taxon>
        <taxon>Buthida</taxon>
        <taxon>Buthoidea</taxon>
        <taxon>Buthidae</taxon>
        <taxon>Mesobuthus</taxon>
    </lineage>
</organism>
<accession>A0A146CIS5</accession>
<dbReference type="GO" id="GO:0005576">
    <property type="term" value="C:extracellular region"/>
    <property type="evidence" value="ECO:0007669"/>
    <property type="project" value="UniProtKB-SubCell"/>
</dbReference>
<protein>
    <submittedName>
        <fullName evidence="3">Sodium channel toxin meuNaTx-13</fullName>
    </submittedName>
</protein>
<name>A0A146CIS5_MESEU</name>
<keyword evidence="3" id="KW-0813">Transport</keyword>
<dbReference type="Pfam" id="PF00537">
    <property type="entry name" value="Toxin_3"/>
    <property type="match status" value="1"/>
</dbReference>